<accession>A0A7L4UMQ3</accession>
<keyword evidence="5 7" id="KW-0057">Aromatic amino acid biosynthesis</keyword>
<comment type="caution">
    <text evidence="7">Lacks conserved residue(s) required for the propagation of feature annotation.</text>
</comment>
<dbReference type="InterPro" id="IPR020541">
    <property type="entry name" value="Chorismate_synthase_CS"/>
</dbReference>
<dbReference type="GO" id="GO:0008652">
    <property type="term" value="P:amino acid biosynthetic process"/>
    <property type="evidence" value="ECO:0007669"/>
    <property type="project" value="UniProtKB-KW"/>
</dbReference>
<dbReference type="GO" id="GO:0010181">
    <property type="term" value="F:FMN binding"/>
    <property type="evidence" value="ECO:0007669"/>
    <property type="project" value="TreeGrafter"/>
</dbReference>
<comment type="caution">
    <text evidence="8">The sequence shown here is derived from an EMBL/GenBank/DDBJ whole genome shotgun (WGS) entry which is preliminary data.</text>
</comment>
<dbReference type="InterPro" id="IPR000453">
    <property type="entry name" value="Chorismate_synth"/>
</dbReference>
<dbReference type="PANTHER" id="PTHR21085:SF0">
    <property type="entry name" value="CHORISMATE SYNTHASE"/>
    <property type="match status" value="1"/>
</dbReference>
<dbReference type="Proteomes" id="UP000251835">
    <property type="component" value="Unassembled WGS sequence"/>
</dbReference>
<evidence type="ECO:0000256" key="5">
    <source>
        <dbReference type="ARBA" id="ARBA00023141"/>
    </source>
</evidence>
<keyword evidence="7" id="KW-0285">Flavoprotein</keyword>
<comment type="catalytic activity">
    <reaction evidence="7">
        <text>5-O-(1-carboxyvinyl)-3-phosphoshikimate = chorismate + phosphate</text>
        <dbReference type="Rhea" id="RHEA:21020"/>
        <dbReference type="ChEBI" id="CHEBI:29748"/>
        <dbReference type="ChEBI" id="CHEBI:43474"/>
        <dbReference type="ChEBI" id="CHEBI:57701"/>
        <dbReference type="EC" id="4.2.3.5"/>
    </reaction>
</comment>
<keyword evidence="6 7" id="KW-0456">Lyase</keyword>
<feature type="binding site" evidence="7">
    <location>
        <position position="51"/>
    </location>
    <ligand>
        <name>NADP(+)</name>
        <dbReference type="ChEBI" id="CHEBI:58349"/>
    </ligand>
</feature>
<feature type="binding site" evidence="7">
    <location>
        <position position="294"/>
    </location>
    <ligand>
        <name>FMN</name>
        <dbReference type="ChEBI" id="CHEBI:58210"/>
    </ligand>
</feature>
<reference evidence="8 9" key="1">
    <citation type="submission" date="2018-05" db="EMBL/GenBank/DDBJ databases">
        <title>Genomic Encyclopedia of Type Strains, Phase IV (KMG-IV): sequencing the most valuable type-strain genomes for metagenomic binning, comparative biology and taxonomic classification.</title>
        <authorList>
            <person name="Goeker M."/>
        </authorList>
    </citation>
    <scope>NUCLEOTIDE SEQUENCE [LARGE SCALE GENOMIC DNA]</scope>
    <source>
        <strain evidence="8 9">DSM 28579</strain>
    </source>
</reference>
<dbReference type="GO" id="GO:0009423">
    <property type="term" value="P:chorismate biosynthetic process"/>
    <property type="evidence" value="ECO:0007669"/>
    <property type="project" value="UniProtKB-UniRule"/>
</dbReference>
<gene>
    <name evidence="7" type="primary">aroC</name>
    <name evidence="8" type="ORF">C7377_1539</name>
</gene>
<dbReference type="PIRSF" id="PIRSF001456">
    <property type="entry name" value="Chorismate_synth"/>
    <property type="match status" value="1"/>
</dbReference>
<dbReference type="Gene3D" id="3.60.150.10">
    <property type="entry name" value="Chorismate synthase AroC"/>
    <property type="match status" value="2"/>
</dbReference>
<evidence type="ECO:0000256" key="3">
    <source>
        <dbReference type="ARBA" id="ARBA00013036"/>
    </source>
</evidence>
<dbReference type="AlphaFoldDB" id="A0A7L4UMQ3"/>
<proteinExistence type="inferred from homology"/>
<dbReference type="CDD" id="cd07304">
    <property type="entry name" value="Chorismate_synthase"/>
    <property type="match status" value="1"/>
</dbReference>
<dbReference type="PANTHER" id="PTHR21085">
    <property type="entry name" value="CHORISMATE SYNTHASE"/>
    <property type="match status" value="1"/>
</dbReference>
<dbReference type="EC" id="4.2.3.5" evidence="3 7"/>
<dbReference type="GO" id="GO:0004107">
    <property type="term" value="F:chorismate synthase activity"/>
    <property type="evidence" value="ECO:0007669"/>
    <property type="project" value="UniProtKB-UniRule"/>
</dbReference>
<dbReference type="InterPro" id="IPR035904">
    <property type="entry name" value="Chorismate_synth_AroC_sf"/>
</dbReference>
<dbReference type="OrthoDB" id="9771806at2"/>
<feature type="binding site" evidence="7">
    <location>
        <position position="252"/>
    </location>
    <ligand>
        <name>FMN</name>
        <dbReference type="ChEBI" id="CHEBI:58210"/>
    </ligand>
</feature>
<dbReference type="GO" id="GO:0005829">
    <property type="term" value="C:cytosol"/>
    <property type="evidence" value="ECO:0007669"/>
    <property type="project" value="TreeGrafter"/>
</dbReference>
<keyword evidence="4 7" id="KW-0028">Amino-acid biosynthesis</keyword>
<keyword evidence="9" id="KW-1185">Reference proteome</keyword>
<comment type="pathway">
    <text evidence="1 7">Metabolic intermediate biosynthesis; chorismate biosynthesis; chorismate from D-erythrose 4-phosphate and phosphoenolpyruvate: step 7/7.</text>
</comment>
<evidence type="ECO:0000256" key="2">
    <source>
        <dbReference type="ARBA" id="ARBA00008014"/>
    </source>
</evidence>
<keyword evidence="7" id="KW-0521">NADP</keyword>
<dbReference type="GO" id="GO:0009073">
    <property type="term" value="P:aromatic amino acid family biosynthetic process"/>
    <property type="evidence" value="ECO:0007669"/>
    <property type="project" value="UniProtKB-KW"/>
</dbReference>
<feature type="binding site" evidence="7">
    <location>
        <begin position="123"/>
        <end position="125"/>
    </location>
    <ligand>
        <name>FMN</name>
        <dbReference type="ChEBI" id="CHEBI:58210"/>
    </ligand>
</feature>
<keyword evidence="7" id="KW-0288">FMN</keyword>
<feature type="binding site" evidence="7">
    <location>
        <position position="46"/>
    </location>
    <ligand>
        <name>NADP(+)</name>
        <dbReference type="ChEBI" id="CHEBI:58349"/>
    </ligand>
</feature>
<dbReference type="Pfam" id="PF01264">
    <property type="entry name" value="Chorismate_synt"/>
    <property type="match status" value="1"/>
</dbReference>
<comment type="similarity">
    <text evidence="2 7">Belongs to the chorismate synthase family.</text>
</comment>
<evidence type="ECO:0000256" key="4">
    <source>
        <dbReference type="ARBA" id="ARBA00022605"/>
    </source>
</evidence>
<dbReference type="PROSITE" id="PS00787">
    <property type="entry name" value="CHORISMATE_SYNTHASE_1"/>
    <property type="match status" value="1"/>
</dbReference>
<comment type="cofactor">
    <cofactor evidence="7">
        <name>FMNH2</name>
        <dbReference type="ChEBI" id="CHEBI:57618"/>
    </cofactor>
    <text evidence="7">Reduced FMN (FMNH(2)).</text>
</comment>
<organism evidence="8 9">
    <name type="scientific">Balneicella halophila</name>
    <dbReference type="NCBI Taxonomy" id="1537566"/>
    <lineage>
        <taxon>Bacteria</taxon>
        <taxon>Pseudomonadati</taxon>
        <taxon>Bacteroidota</taxon>
        <taxon>Bacteroidia</taxon>
        <taxon>Bacteroidales</taxon>
        <taxon>Balneicellaceae</taxon>
        <taxon>Balneicella</taxon>
    </lineage>
</organism>
<evidence type="ECO:0000313" key="9">
    <source>
        <dbReference type="Proteomes" id="UP000251835"/>
    </source>
</evidence>
<dbReference type="PROSITE" id="PS00788">
    <property type="entry name" value="CHORISMATE_SYNTHASE_2"/>
    <property type="match status" value="1"/>
</dbReference>
<evidence type="ECO:0000256" key="7">
    <source>
        <dbReference type="HAMAP-Rule" id="MF_00300"/>
    </source>
</evidence>
<sequence>MNHWGRIFSVSIFGESHGAGVGVTISGCPAGISLKLKDFEADLSRRKSGAKGTTPRIESDKPQLLSGVFEDKTTGAPLTVWFENRDSKSKDYATVIKQPRPGHADFVAKQKFAGFNDYRGGGHFSGRLTLALVVAGVIAKKIVSEVEIDAFIESIKGRTDFDEIIEEALAKQDSVGGLVRCEAKNIPVGWGEPFYDSIESVISHLAFAIPAIKGIEFGNGFSCTELWGSEHNDLIINEKGETETNNSGGVSGGITNANTLTFKVAVKPTSSIGKEQNTMNFEEGRIKPLIIKGRHDACIALRVPVVLEAITAMALADFKLIRKTQTQPNK</sequence>
<comment type="subunit">
    <text evidence="7">Homotetramer.</text>
</comment>
<dbReference type="PROSITE" id="PS51257">
    <property type="entry name" value="PROKAR_LIPOPROTEIN"/>
    <property type="match status" value="1"/>
</dbReference>
<dbReference type="UniPathway" id="UPA00053">
    <property type="reaction ID" value="UER00090"/>
</dbReference>
<name>A0A7L4UMQ3_BALHA</name>
<dbReference type="HAMAP" id="MF_00300">
    <property type="entry name" value="Chorismate_synth"/>
    <property type="match status" value="1"/>
</dbReference>
<evidence type="ECO:0000313" key="8">
    <source>
        <dbReference type="EMBL" id="PVX49901.1"/>
    </source>
</evidence>
<comment type="function">
    <text evidence="7">Catalyzes the anti-1,4-elimination of the C-3 phosphate and the C-6 proR hydrogen from 5-enolpyruvylshikimate-3-phosphate (EPSP) to yield chorismate, which is the branch point compound that serves as the starting substrate for the three terminal pathways of aromatic amino acid biosynthesis. This reaction introduces a second double bond into the aromatic ring system.</text>
</comment>
<evidence type="ECO:0000256" key="6">
    <source>
        <dbReference type="ARBA" id="ARBA00023239"/>
    </source>
</evidence>
<dbReference type="EMBL" id="QENZ01000005">
    <property type="protein sequence ID" value="PVX49901.1"/>
    <property type="molecule type" value="Genomic_DNA"/>
</dbReference>
<protein>
    <recommendedName>
        <fullName evidence="3 7">Chorismate synthase</fullName>
        <shortName evidence="7">CS</shortName>
        <ecNumber evidence="3 7">4.2.3.5</ecNumber>
    </recommendedName>
    <alternativeName>
        <fullName evidence="7">5-enolpyruvylshikimate-3-phosphate phospholyase</fullName>
    </alternativeName>
</protein>
<dbReference type="RefSeq" id="WP_116496760.1">
    <property type="nucleotide sequence ID" value="NZ_QENZ01000005.1"/>
</dbReference>
<evidence type="ECO:0000256" key="1">
    <source>
        <dbReference type="ARBA" id="ARBA00005044"/>
    </source>
</evidence>
<keyword evidence="7" id="KW-0274">FAD</keyword>
<dbReference type="SUPFAM" id="SSF103263">
    <property type="entry name" value="Chorismate synthase, AroC"/>
    <property type="match status" value="1"/>
</dbReference>
<feature type="binding site" evidence="7">
    <location>
        <begin position="267"/>
        <end position="271"/>
    </location>
    <ligand>
        <name>FMN</name>
        <dbReference type="ChEBI" id="CHEBI:58210"/>
    </ligand>
</feature>